<keyword evidence="3" id="KW-1185">Reference proteome</keyword>
<keyword evidence="1" id="KW-0812">Transmembrane</keyword>
<reference evidence="2 3" key="1">
    <citation type="journal article" date="2020" name="Mol. Biol. Evol.">
        <title>Distinct Expression and Methylation Patterns for Genes with Different Fates following a Single Whole-Genome Duplication in Flowering Plants.</title>
        <authorList>
            <person name="Shi T."/>
            <person name="Rahmani R.S."/>
            <person name="Gugger P.F."/>
            <person name="Wang M."/>
            <person name="Li H."/>
            <person name="Zhang Y."/>
            <person name="Li Z."/>
            <person name="Wang Q."/>
            <person name="Van de Peer Y."/>
            <person name="Marchal K."/>
            <person name="Chen J."/>
        </authorList>
    </citation>
    <scope>NUCLEOTIDE SEQUENCE [LARGE SCALE GENOMIC DNA]</scope>
    <source>
        <tissue evidence="2">Leaf</tissue>
    </source>
</reference>
<protein>
    <submittedName>
        <fullName evidence="2">Uncharacterized protein</fullName>
    </submittedName>
</protein>
<feature type="transmembrane region" description="Helical" evidence="1">
    <location>
        <begin position="29"/>
        <end position="49"/>
    </location>
</feature>
<accession>A0A822ZP02</accession>
<comment type="caution">
    <text evidence="2">The sequence shown here is derived from an EMBL/GenBank/DDBJ whole genome shotgun (WGS) entry which is preliminary data.</text>
</comment>
<keyword evidence="1" id="KW-0472">Membrane</keyword>
<name>A0A822ZP02_NELNU</name>
<sequence length="83" mass="9713">MYMLLTLTAYILLLKFSSRALTPYGYTYTYAYTYIFPLYIFYLGNNIMLRMTIIISTHDENISVKHILSSETAHYWPPQLATG</sequence>
<dbReference type="EMBL" id="DUZY01000006">
    <property type="protein sequence ID" value="DAD43518.1"/>
    <property type="molecule type" value="Genomic_DNA"/>
</dbReference>
<evidence type="ECO:0000256" key="1">
    <source>
        <dbReference type="SAM" id="Phobius"/>
    </source>
</evidence>
<dbReference type="AlphaFoldDB" id="A0A822ZP02"/>
<proteinExistence type="predicted"/>
<evidence type="ECO:0000313" key="3">
    <source>
        <dbReference type="Proteomes" id="UP000607653"/>
    </source>
</evidence>
<organism evidence="2 3">
    <name type="scientific">Nelumbo nucifera</name>
    <name type="common">Sacred lotus</name>
    <dbReference type="NCBI Taxonomy" id="4432"/>
    <lineage>
        <taxon>Eukaryota</taxon>
        <taxon>Viridiplantae</taxon>
        <taxon>Streptophyta</taxon>
        <taxon>Embryophyta</taxon>
        <taxon>Tracheophyta</taxon>
        <taxon>Spermatophyta</taxon>
        <taxon>Magnoliopsida</taxon>
        <taxon>Proteales</taxon>
        <taxon>Nelumbonaceae</taxon>
        <taxon>Nelumbo</taxon>
    </lineage>
</organism>
<keyword evidence="1" id="KW-1133">Transmembrane helix</keyword>
<gene>
    <name evidence="2" type="ORF">HUJ06_001748</name>
</gene>
<dbReference type="Proteomes" id="UP000607653">
    <property type="component" value="Unassembled WGS sequence"/>
</dbReference>
<evidence type="ECO:0000313" key="2">
    <source>
        <dbReference type="EMBL" id="DAD43518.1"/>
    </source>
</evidence>